<evidence type="ECO:0000313" key="2">
    <source>
        <dbReference type="Proteomes" id="UP000006334"/>
    </source>
</evidence>
<dbReference type="Pfam" id="PF16153">
    <property type="entry name" value="DUF4861"/>
    <property type="match status" value="1"/>
</dbReference>
<gene>
    <name evidence="1" type="ORF">GLIP_1825</name>
</gene>
<dbReference type="AlphaFoldDB" id="K6X1C3"/>
<comment type="caution">
    <text evidence="1">The sequence shown here is derived from an EMBL/GenBank/DDBJ whole genome shotgun (WGS) entry which is preliminary data.</text>
</comment>
<dbReference type="InterPro" id="IPR032342">
    <property type="entry name" value="DUF4861"/>
</dbReference>
<protein>
    <recommendedName>
        <fullName evidence="3">DUF4861 domain-containing protein</fullName>
    </recommendedName>
</protein>
<dbReference type="eggNOG" id="COG4225">
    <property type="taxonomic scope" value="Bacteria"/>
</dbReference>
<reference evidence="1 2" key="1">
    <citation type="journal article" date="2017" name="Antonie Van Leeuwenhoek">
        <title>Rhizobium rhizosphaerae sp. nov., a novel species isolated from rice rhizosphere.</title>
        <authorList>
            <person name="Zhao J.J."/>
            <person name="Zhang J."/>
            <person name="Zhang R.J."/>
            <person name="Zhang C.W."/>
            <person name="Yin H.Q."/>
            <person name="Zhang X.X."/>
        </authorList>
    </citation>
    <scope>NUCLEOTIDE SEQUENCE [LARGE SCALE GENOMIC DNA]</scope>
    <source>
        <strain evidence="1 2">E3</strain>
    </source>
</reference>
<sequence>MNKLKLGFYFLCVLTIAACNQSEKEKDLSLVLHNPSTGGAIKQLVSVEVPANLIQDNLPLYSTQYPSEWQQNSDGSGTLTLLAELNPGQQAQIPLSTSRIEFNDMAYAELSVRTGGEWRGKEYVADGFEFKNVKQFTAPEQLTDHSYYLRYEGPGWENNLVGYRLYLDWRNGIDVFAKKTTDMVLSEVGQDGYDSYHEQADWGADVLKVGKSLGLGSLGRLSQGNVMHFQQVSQTSWNLLSDTKLISEFNVTYKGWDVNSTKVDVSTTYRIHGDDPTTMVNVLLSDQVNDLVTGIVKHPNTEFITLKNDEWAVIATYGNQNMLGDSYHLGMALFYRIDDAAKSLESEHDYLIQFKPTNELNYGFLAAWPEHDSNPQNQQQFEMLLAEKIKALTTPIEVIIKP</sequence>
<dbReference type="EMBL" id="BAEN01000037">
    <property type="protein sequence ID" value="GAC14454.1"/>
    <property type="molecule type" value="Genomic_DNA"/>
</dbReference>
<proteinExistence type="predicted"/>
<name>K6X1C3_9ALTE</name>
<keyword evidence="2" id="KW-1185">Reference proteome</keyword>
<dbReference type="Proteomes" id="UP000006334">
    <property type="component" value="Unassembled WGS sequence"/>
</dbReference>
<dbReference type="RefSeq" id="WP_008844270.1">
    <property type="nucleotide sequence ID" value="NZ_BAEN01000037.1"/>
</dbReference>
<dbReference type="STRING" id="1127673.GLIP_1825"/>
<evidence type="ECO:0000313" key="1">
    <source>
        <dbReference type="EMBL" id="GAC14454.1"/>
    </source>
</evidence>
<dbReference type="PROSITE" id="PS51257">
    <property type="entry name" value="PROKAR_LIPOPROTEIN"/>
    <property type="match status" value="1"/>
</dbReference>
<organism evidence="1 2">
    <name type="scientific">Aliiglaciecola lipolytica E3</name>
    <dbReference type="NCBI Taxonomy" id="1127673"/>
    <lineage>
        <taxon>Bacteria</taxon>
        <taxon>Pseudomonadati</taxon>
        <taxon>Pseudomonadota</taxon>
        <taxon>Gammaproteobacteria</taxon>
        <taxon>Alteromonadales</taxon>
        <taxon>Alteromonadaceae</taxon>
        <taxon>Aliiglaciecola</taxon>
    </lineage>
</organism>
<dbReference type="OrthoDB" id="6381507at2"/>
<evidence type="ECO:0008006" key="3">
    <source>
        <dbReference type="Google" id="ProtNLM"/>
    </source>
</evidence>
<accession>K6X1C3</accession>